<name>A0ABY5ZFW5_9ACTN</name>
<evidence type="ECO:0000256" key="2">
    <source>
        <dbReference type="ARBA" id="ARBA00022801"/>
    </source>
</evidence>
<evidence type="ECO:0000313" key="3">
    <source>
        <dbReference type="EMBL" id="UWZ39588.1"/>
    </source>
</evidence>
<dbReference type="Gene3D" id="3.75.10.10">
    <property type="entry name" value="L-arginine/glycine Amidinotransferase, Chain A"/>
    <property type="match status" value="1"/>
</dbReference>
<dbReference type="RefSeq" id="WP_260729008.1">
    <property type="nucleotide sequence ID" value="NZ_BAAABS010000003.1"/>
</dbReference>
<dbReference type="EMBL" id="CP073721">
    <property type="protein sequence ID" value="UWZ39588.1"/>
    <property type="molecule type" value="Genomic_DNA"/>
</dbReference>
<dbReference type="PANTHER" id="PTHR12737">
    <property type="entry name" value="DIMETHYLARGININE DIMETHYLAMINOHYDROLASE"/>
    <property type="match status" value="1"/>
</dbReference>
<reference evidence="3" key="1">
    <citation type="submission" date="2021-04" db="EMBL/GenBank/DDBJ databases">
        <title>Biosynthetic gene clusters of Dactylosporangioum roseum.</title>
        <authorList>
            <person name="Hartkoorn R.C."/>
            <person name="Beaudoing E."/>
            <person name="Hot D."/>
            <person name="Moureu S."/>
        </authorList>
    </citation>
    <scope>NUCLEOTIDE SEQUENCE</scope>
    <source>
        <strain evidence="3">NRRL B-16295</strain>
    </source>
</reference>
<dbReference type="SUPFAM" id="SSF55909">
    <property type="entry name" value="Pentein"/>
    <property type="match status" value="1"/>
</dbReference>
<proteinExistence type="inferred from homology"/>
<evidence type="ECO:0000256" key="1">
    <source>
        <dbReference type="ARBA" id="ARBA00008532"/>
    </source>
</evidence>
<dbReference type="Proteomes" id="UP001058271">
    <property type="component" value="Chromosome"/>
</dbReference>
<comment type="similarity">
    <text evidence="1">Belongs to the DDAH family.</text>
</comment>
<keyword evidence="4" id="KW-1185">Reference proteome</keyword>
<dbReference type="PANTHER" id="PTHR12737:SF9">
    <property type="entry name" value="DIMETHYLARGININASE"/>
    <property type="match status" value="1"/>
</dbReference>
<evidence type="ECO:0000313" key="4">
    <source>
        <dbReference type="Proteomes" id="UP001058271"/>
    </source>
</evidence>
<accession>A0ABY5ZFW5</accession>
<keyword evidence="2" id="KW-0378">Hydrolase</keyword>
<organism evidence="3 4">
    <name type="scientific">Dactylosporangium roseum</name>
    <dbReference type="NCBI Taxonomy" id="47989"/>
    <lineage>
        <taxon>Bacteria</taxon>
        <taxon>Bacillati</taxon>
        <taxon>Actinomycetota</taxon>
        <taxon>Actinomycetes</taxon>
        <taxon>Micromonosporales</taxon>
        <taxon>Micromonosporaceae</taxon>
        <taxon>Dactylosporangium</taxon>
    </lineage>
</organism>
<gene>
    <name evidence="3" type="ORF">Drose_15980</name>
</gene>
<dbReference type="InterPro" id="IPR033199">
    <property type="entry name" value="DDAH-like"/>
</dbReference>
<dbReference type="NCBIfam" id="NF045659">
    <property type="entry name" value="DiMArgaseDdahMtb"/>
    <property type="match status" value="1"/>
</dbReference>
<protein>
    <submittedName>
        <fullName evidence="3">Amidinotransferase</fullName>
    </submittedName>
</protein>
<sequence length="276" mass="30605">MRIRRYLMCEPRHFDVTYSINPWMEPAKPTDARLALMQWERLRSLLVGLGHHVDLMAPLPGLPDMVFAANGATMVDGKVLSARFRHPQRRAEGPAYLEWFRRQGFETREARFVNEGEGDLLDTGARLLAGTGFRTDRRAHAEAAAFLGRPVLSLKLVDPRFYHLDTALAVLDHERIMYYPAAFSAASQAVLRRHYPDAILAEAADAEIFGLNAVSDGRHVLLPPQTTRLAGALTAAGFVPIGVDLSELLKAGGGAKCCTLELRERPATPEPAKEQR</sequence>